<dbReference type="EMBL" id="KV427625">
    <property type="protein sequence ID" value="KZT06350.1"/>
    <property type="molecule type" value="Genomic_DNA"/>
</dbReference>
<feature type="region of interest" description="Disordered" evidence="1">
    <location>
        <begin position="1"/>
        <end position="43"/>
    </location>
</feature>
<accession>A0A165E6U0</accession>
<protein>
    <submittedName>
        <fullName evidence="2">Uncharacterized protein</fullName>
    </submittedName>
</protein>
<organism evidence="2 3">
    <name type="scientific">Laetiporus sulphureus 93-53</name>
    <dbReference type="NCBI Taxonomy" id="1314785"/>
    <lineage>
        <taxon>Eukaryota</taxon>
        <taxon>Fungi</taxon>
        <taxon>Dikarya</taxon>
        <taxon>Basidiomycota</taxon>
        <taxon>Agaricomycotina</taxon>
        <taxon>Agaricomycetes</taxon>
        <taxon>Polyporales</taxon>
        <taxon>Laetiporus</taxon>
    </lineage>
</organism>
<dbReference type="RefSeq" id="XP_040764090.1">
    <property type="nucleotide sequence ID" value="XM_040906428.1"/>
</dbReference>
<evidence type="ECO:0000313" key="2">
    <source>
        <dbReference type="EMBL" id="KZT06350.1"/>
    </source>
</evidence>
<evidence type="ECO:0000256" key="1">
    <source>
        <dbReference type="SAM" id="MobiDB-lite"/>
    </source>
</evidence>
<name>A0A165E6U0_9APHY</name>
<dbReference type="GeneID" id="63823457"/>
<gene>
    <name evidence="2" type="ORF">LAESUDRAFT_700799</name>
</gene>
<dbReference type="InParanoid" id="A0A165E6U0"/>
<feature type="region of interest" description="Disordered" evidence="1">
    <location>
        <begin position="76"/>
        <end position="105"/>
    </location>
</feature>
<sequence length="191" mass="20658">MDEIHAVSDGADANRPAPATVEADAADHRTTSEQEFELIPAAEPIISRSSSQYSFDDVDGSFLEEVEAIEASFVEPLHGPGTSRQNAQQHGSTEDGRSTHATDTGLFPTTCDTPTLSSYAMVLVASRVLNIPSNLSGTASFERRVTVCHRMSYSNHLHESSNARCLDHIRTSAISIFTTRCPALIICAYQS</sequence>
<evidence type="ECO:0000313" key="3">
    <source>
        <dbReference type="Proteomes" id="UP000076871"/>
    </source>
</evidence>
<feature type="compositionally biased region" description="Polar residues" evidence="1">
    <location>
        <begin position="82"/>
        <end position="91"/>
    </location>
</feature>
<proteinExistence type="predicted"/>
<dbReference type="Proteomes" id="UP000076871">
    <property type="component" value="Unassembled WGS sequence"/>
</dbReference>
<dbReference type="AlphaFoldDB" id="A0A165E6U0"/>
<reference evidence="2 3" key="1">
    <citation type="journal article" date="2016" name="Mol. Biol. Evol.">
        <title>Comparative Genomics of Early-Diverging Mushroom-Forming Fungi Provides Insights into the Origins of Lignocellulose Decay Capabilities.</title>
        <authorList>
            <person name="Nagy L.G."/>
            <person name="Riley R."/>
            <person name="Tritt A."/>
            <person name="Adam C."/>
            <person name="Daum C."/>
            <person name="Floudas D."/>
            <person name="Sun H."/>
            <person name="Yadav J.S."/>
            <person name="Pangilinan J."/>
            <person name="Larsson K.H."/>
            <person name="Matsuura K."/>
            <person name="Barry K."/>
            <person name="Labutti K."/>
            <person name="Kuo R."/>
            <person name="Ohm R.A."/>
            <person name="Bhattacharya S.S."/>
            <person name="Shirouzu T."/>
            <person name="Yoshinaga Y."/>
            <person name="Martin F.M."/>
            <person name="Grigoriev I.V."/>
            <person name="Hibbett D.S."/>
        </authorList>
    </citation>
    <scope>NUCLEOTIDE SEQUENCE [LARGE SCALE GENOMIC DNA]</scope>
    <source>
        <strain evidence="2 3">93-53</strain>
    </source>
</reference>
<keyword evidence="3" id="KW-1185">Reference proteome</keyword>